<comment type="subunit">
    <text evidence="19">Interacts with LIG4. Interacts with PARP1. Interacts with XRCC4. Interacts (via KBM motif) with XRCC5 and XRCC6; promoting recruitment to DNA damage sites. Interacts with XRCC1. Interacts (via C-terminal disordered region) with histones; interacts with histone H2A, H2B and H3-H4.</text>
</comment>
<feature type="region of interest" description="Disordered" evidence="22">
    <location>
        <begin position="249"/>
        <end position="271"/>
    </location>
</feature>
<protein>
    <recommendedName>
        <fullName evidence="20">Aprataxin and PNK-like factor</fullName>
    </recommendedName>
    <alternativeName>
        <fullName evidence="21">Apurinic-apyrimidinic endonuclease APLF</fullName>
    </alternativeName>
</protein>
<keyword evidence="14" id="KW-0862">Zinc</keyword>
<keyword evidence="8" id="KW-0677">Repeat</keyword>
<evidence type="ECO:0000259" key="24">
    <source>
        <dbReference type="Pfam" id="PF17913"/>
    </source>
</evidence>
<sequence length="613" mass="68347">MLGIVFLPPPRLALCVYMGAGGVRRQYGGARPRGGAGRGGARRAEGGAPAMAAVRLAPADGGCPVPLPPGETLLGRGPLLGITDKRVSRKHAILEVVDGQVRIKPIHVNPCFYQSAENGRLLPLEAHEWHSLKFGDSFSLLVDKYIFKVISAHPVESTVRNNPEVDAEAAASVHPVETSCSLSLVQPSCSTSEMQGIAKIRQNDSNSTLLVSPCDDDENEQSKSIQRKRVLPSWMLESDLLVQRVSKPAMKGGTRKIKHQERRESNMESLKADVNMLQRKRLASEIAENLIEEEEDEEERSCLSSPSSENASGFPLESTMGNMEGNGKTETKKTGSTMEKNDRQLHSKRSKTTGQISNKTNRIEESENKEQITGSTSQQALWGRTSQYFGAQEGTHEPDADLDYETEISDTTRTVDASESSKQIKRKRTPCMYGTGCYRLFLSSYFSIGFCFQDSLKLYQAATNCYDRQEAKCSVKNPIHFQQFSHPNDDDYHETDTLTEGNDDNRPECPYGTACYRKNPQHKLEYKHTAPPGTGRRTRQRTSKNGKRALEEDSDNDGEPNEYDLNDSFIDDEEEECEPTDEDSDWEPSSEDKDNEDVETLVKEANRFVKTKK</sequence>
<evidence type="ECO:0000313" key="26">
    <source>
        <dbReference type="Proteomes" id="UP000694556"/>
    </source>
</evidence>
<dbReference type="Gene3D" id="2.60.200.20">
    <property type="match status" value="1"/>
</dbReference>
<name>A0A8C3C1L3_CAIMO</name>
<dbReference type="GO" id="GO:0000166">
    <property type="term" value="F:nucleotide binding"/>
    <property type="evidence" value="ECO:0007669"/>
    <property type="project" value="UniProtKB-KW"/>
</dbReference>
<evidence type="ECO:0000256" key="4">
    <source>
        <dbReference type="ARBA" id="ARBA00022454"/>
    </source>
</evidence>
<evidence type="ECO:0000256" key="9">
    <source>
        <dbReference type="ARBA" id="ARBA00022741"/>
    </source>
</evidence>
<evidence type="ECO:0000256" key="19">
    <source>
        <dbReference type="ARBA" id="ARBA00065640"/>
    </source>
</evidence>
<keyword evidence="9" id="KW-0547">Nucleotide-binding</keyword>
<evidence type="ECO:0000256" key="10">
    <source>
        <dbReference type="ARBA" id="ARBA00022763"/>
    </source>
</evidence>
<evidence type="ECO:0000256" key="6">
    <source>
        <dbReference type="ARBA" id="ARBA00022553"/>
    </source>
</evidence>
<keyword evidence="5" id="KW-0963">Cytoplasm</keyword>
<dbReference type="FunFam" id="2.60.200.20:FF:000026">
    <property type="entry name" value="Aprataxin and PNKP like factor"/>
    <property type="match status" value="1"/>
</dbReference>
<accession>A0A8C3C1L3</accession>
<dbReference type="GO" id="GO:0003906">
    <property type="term" value="F:DNA-(apurinic or apyrimidinic site) endonuclease activity"/>
    <property type="evidence" value="ECO:0007669"/>
    <property type="project" value="InterPro"/>
</dbReference>
<keyword evidence="16" id="KW-0234">DNA repair</keyword>
<organism evidence="25 26">
    <name type="scientific">Cairina moschata</name>
    <name type="common">Muscovy duck</name>
    <dbReference type="NCBI Taxonomy" id="8855"/>
    <lineage>
        <taxon>Eukaryota</taxon>
        <taxon>Metazoa</taxon>
        <taxon>Chordata</taxon>
        <taxon>Craniata</taxon>
        <taxon>Vertebrata</taxon>
        <taxon>Euteleostomi</taxon>
        <taxon>Archelosauria</taxon>
        <taxon>Archosauria</taxon>
        <taxon>Dinosauria</taxon>
        <taxon>Saurischia</taxon>
        <taxon>Theropoda</taxon>
        <taxon>Coelurosauria</taxon>
        <taxon>Aves</taxon>
        <taxon>Neognathae</taxon>
        <taxon>Galloanserae</taxon>
        <taxon>Anseriformes</taxon>
        <taxon>Anatidae</taxon>
        <taxon>Anatinae</taxon>
        <taxon>Cairina</taxon>
    </lineage>
</organism>
<comment type="subcellular location">
    <subcellularLocation>
        <location evidence="2">Chromosome</location>
    </subcellularLocation>
    <subcellularLocation>
        <location evidence="3">Cytoplasm</location>
        <location evidence="3">Cytosol</location>
    </subcellularLocation>
    <subcellularLocation>
        <location evidence="1">Nucleus</location>
    </subcellularLocation>
</comment>
<dbReference type="AlphaFoldDB" id="A0A8C3C1L3"/>
<keyword evidence="4" id="KW-0158">Chromosome</keyword>
<evidence type="ECO:0000256" key="18">
    <source>
        <dbReference type="ARBA" id="ARBA00060990"/>
    </source>
</evidence>
<comment type="similarity">
    <text evidence="18">Belongs to the APLF family.</text>
</comment>
<dbReference type="InterPro" id="IPR041388">
    <property type="entry name" value="FHA_2"/>
</dbReference>
<dbReference type="InterPro" id="IPR039253">
    <property type="entry name" value="APLF"/>
</dbReference>
<evidence type="ECO:0000256" key="15">
    <source>
        <dbReference type="ARBA" id="ARBA00023054"/>
    </source>
</evidence>
<reference evidence="25" key="1">
    <citation type="submission" date="2018-09" db="EMBL/GenBank/DDBJ databases">
        <title>Common duck and Muscovy duck high density SNP chip.</title>
        <authorList>
            <person name="Vignal A."/>
            <person name="Thebault N."/>
            <person name="Warren W.C."/>
        </authorList>
    </citation>
    <scope>NUCLEOTIDE SEQUENCE [LARGE SCALE GENOMIC DNA]</scope>
</reference>
<keyword evidence="6" id="KW-0597">Phosphoprotein</keyword>
<dbReference type="GO" id="GO:0006302">
    <property type="term" value="P:double-strand break repair"/>
    <property type="evidence" value="ECO:0007669"/>
    <property type="project" value="InterPro"/>
</dbReference>
<evidence type="ECO:0000256" key="14">
    <source>
        <dbReference type="ARBA" id="ARBA00022833"/>
    </source>
</evidence>
<reference evidence="25" key="2">
    <citation type="submission" date="2025-08" db="UniProtKB">
        <authorList>
            <consortium name="Ensembl"/>
        </authorList>
    </citation>
    <scope>IDENTIFICATION</scope>
</reference>
<evidence type="ECO:0000256" key="17">
    <source>
        <dbReference type="ARBA" id="ARBA00023242"/>
    </source>
</evidence>
<keyword evidence="26" id="KW-1185">Reference proteome</keyword>
<keyword evidence="15" id="KW-0175">Coiled coil</keyword>
<dbReference type="Pfam" id="PF10283">
    <property type="entry name" value="zf-CCHH"/>
    <property type="match status" value="1"/>
</dbReference>
<evidence type="ECO:0000256" key="8">
    <source>
        <dbReference type="ARBA" id="ARBA00022737"/>
    </source>
</evidence>
<dbReference type="GO" id="GO:0035861">
    <property type="term" value="C:site of double-strand break"/>
    <property type="evidence" value="ECO:0007669"/>
    <property type="project" value="TreeGrafter"/>
</dbReference>
<dbReference type="GO" id="GO:0005634">
    <property type="term" value="C:nucleus"/>
    <property type="evidence" value="ECO:0007669"/>
    <property type="project" value="UniProtKB-SubCell"/>
</dbReference>
<keyword evidence="12" id="KW-0863">Zinc-finger</keyword>
<dbReference type="PANTHER" id="PTHR21315">
    <property type="entry name" value="APRATAXIN AND PNK-LIKE FACTOR-RELATED"/>
    <property type="match status" value="1"/>
</dbReference>
<dbReference type="CDD" id="cd22717">
    <property type="entry name" value="FHA_APLF"/>
    <property type="match status" value="1"/>
</dbReference>
<dbReference type="GO" id="GO:0005829">
    <property type="term" value="C:cytosol"/>
    <property type="evidence" value="ECO:0007669"/>
    <property type="project" value="UniProtKB-SubCell"/>
</dbReference>
<feature type="compositionally biased region" description="Basic and acidic residues" evidence="22">
    <location>
        <begin position="487"/>
        <end position="496"/>
    </location>
</feature>
<keyword evidence="13" id="KW-0378">Hydrolase</keyword>
<feature type="domain" description="PNK FHA" evidence="24">
    <location>
        <begin position="64"/>
        <end position="112"/>
    </location>
</feature>
<evidence type="ECO:0000256" key="2">
    <source>
        <dbReference type="ARBA" id="ARBA00004286"/>
    </source>
</evidence>
<dbReference type="Ensembl" id="ENSCMMT00000013764.1">
    <property type="protein sequence ID" value="ENSCMMP00000012520.1"/>
    <property type="gene ID" value="ENSCMMG00000007900.1"/>
</dbReference>
<evidence type="ECO:0000256" key="5">
    <source>
        <dbReference type="ARBA" id="ARBA00022490"/>
    </source>
</evidence>
<dbReference type="Proteomes" id="UP000694556">
    <property type="component" value="Chromosome 3"/>
</dbReference>
<evidence type="ECO:0000259" key="23">
    <source>
        <dbReference type="Pfam" id="PF10283"/>
    </source>
</evidence>
<dbReference type="InterPro" id="IPR019406">
    <property type="entry name" value="APLF_PBZ"/>
</dbReference>
<dbReference type="GO" id="GO:0008270">
    <property type="term" value="F:zinc ion binding"/>
    <property type="evidence" value="ECO:0007669"/>
    <property type="project" value="UniProtKB-KW"/>
</dbReference>
<feature type="compositionally biased region" description="Basic and acidic residues" evidence="22">
    <location>
        <begin position="361"/>
        <end position="370"/>
    </location>
</feature>
<dbReference type="GO" id="GO:0008408">
    <property type="term" value="F:3'-5' exonuclease activity"/>
    <property type="evidence" value="ECO:0007669"/>
    <property type="project" value="InterPro"/>
</dbReference>
<evidence type="ECO:0000313" key="25">
    <source>
        <dbReference type="Ensembl" id="ENSCMMP00000012520.1"/>
    </source>
</evidence>
<feature type="region of interest" description="Disordered" evidence="22">
    <location>
        <begin position="290"/>
        <end position="378"/>
    </location>
</feature>
<dbReference type="InterPro" id="IPR008984">
    <property type="entry name" value="SMAD_FHA_dom_sf"/>
</dbReference>
<dbReference type="PANTHER" id="PTHR21315:SF2">
    <property type="entry name" value="APRATAXIN AND PNK-LIKE FACTOR"/>
    <property type="match status" value="1"/>
</dbReference>
<feature type="compositionally biased region" description="Basic and acidic residues" evidence="22">
    <location>
        <begin position="327"/>
        <end position="345"/>
    </location>
</feature>
<feature type="domain" description="PBZ-type" evidence="23">
    <location>
        <begin position="506"/>
        <end position="530"/>
    </location>
</feature>
<evidence type="ECO:0000256" key="11">
    <source>
        <dbReference type="ARBA" id="ARBA00022765"/>
    </source>
</evidence>
<evidence type="ECO:0000256" key="3">
    <source>
        <dbReference type="ARBA" id="ARBA00004514"/>
    </source>
</evidence>
<dbReference type="SUPFAM" id="SSF49879">
    <property type="entry name" value="SMAD/FHA domain"/>
    <property type="match status" value="1"/>
</dbReference>
<feature type="compositionally biased region" description="Acidic residues" evidence="22">
    <location>
        <begin position="552"/>
        <end position="599"/>
    </location>
</feature>
<evidence type="ECO:0000256" key="1">
    <source>
        <dbReference type="ARBA" id="ARBA00004123"/>
    </source>
</evidence>
<evidence type="ECO:0000256" key="20">
    <source>
        <dbReference type="ARBA" id="ARBA00071713"/>
    </source>
</evidence>
<feature type="compositionally biased region" description="Acidic residues" evidence="22">
    <location>
        <begin position="290"/>
        <end position="299"/>
    </location>
</feature>
<keyword evidence="11" id="KW-0013">ADP-ribosylation</keyword>
<evidence type="ECO:0000256" key="21">
    <source>
        <dbReference type="ARBA" id="ARBA00083724"/>
    </source>
</evidence>
<feature type="compositionally biased region" description="Polar residues" evidence="22">
    <location>
        <begin position="302"/>
        <end position="311"/>
    </location>
</feature>
<reference evidence="25" key="3">
    <citation type="submission" date="2025-09" db="UniProtKB">
        <authorList>
            <consortium name="Ensembl"/>
        </authorList>
    </citation>
    <scope>IDENTIFICATION</scope>
</reference>
<keyword evidence="10" id="KW-0227">DNA damage</keyword>
<evidence type="ECO:0000256" key="7">
    <source>
        <dbReference type="ARBA" id="ARBA00022723"/>
    </source>
</evidence>
<evidence type="ECO:0000256" key="12">
    <source>
        <dbReference type="ARBA" id="ARBA00022771"/>
    </source>
</evidence>
<feature type="compositionally biased region" description="Basic residues" evidence="22">
    <location>
        <begin position="536"/>
        <end position="547"/>
    </location>
</feature>
<keyword evidence="17" id="KW-0539">Nucleus</keyword>
<evidence type="ECO:0000256" key="13">
    <source>
        <dbReference type="ARBA" id="ARBA00022801"/>
    </source>
</evidence>
<evidence type="ECO:0000256" key="16">
    <source>
        <dbReference type="ARBA" id="ARBA00023204"/>
    </source>
</evidence>
<dbReference type="Pfam" id="PF17913">
    <property type="entry name" value="FHA_2"/>
    <property type="match status" value="1"/>
</dbReference>
<keyword evidence="7" id="KW-0479">Metal-binding</keyword>
<evidence type="ECO:0000256" key="22">
    <source>
        <dbReference type="SAM" id="MobiDB-lite"/>
    </source>
</evidence>
<proteinExistence type="inferred from homology"/>
<feature type="region of interest" description="Disordered" evidence="22">
    <location>
        <begin position="483"/>
        <end position="600"/>
    </location>
</feature>